<dbReference type="InterPro" id="IPR017972">
    <property type="entry name" value="Cyt_P450_CS"/>
</dbReference>
<keyword evidence="6" id="KW-0503">Monooxygenase</keyword>
<sequence>MVLFPEWLKKVQDELDRVVGSARLPTFDDLPELPTVRAVVKETLRFRPVTAGGIAHKTTADDVYQGYFIPKGAIVHGNIWAIHHDPELYPDPETFNPDRWLNPKFPTYREPLTQYPNLQNYSAFGFGRRLCPGANIAERSLNIIVARTSWACNIKKAVDPKTGQEITPPSYDYVKALNTEPHTFPFGLSCRSPERWSLLEEEARKAREELRMPADK</sequence>
<evidence type="ECO:0000256" key="4">
    <source>
        <dbReference type="ARBA" id="ARBA00023004"/>
    </source>
</evidence>
<proteinExistence type="inferred from homology"/>
<keyword evidence="3 6" id="KW-0560">Oxidoreductase</keyword>
<dbReference type="PRINTS" id="PR00463">
    <property type="entry name" value="EP450I"/>
</dbReference>
<dbReference type="Gene3D" id="1.10.630.10">
    <property type="entry name" value="Cytochrome P450"/>
    <property type="match status" value="1"/>
</dbReference>
<evidence type="ECO:0000313" key="8">
    <source>
        <dbReference type="Proteomes" id="UP000053029"/>
    </source>
</evidence>
<evidence type="ECO:0000256" key="3">
    <source>
        <dbReference type="ARBA" id="ARBA00023002"/>
    </source>
</evidence>
<dbReference type="GO" id="GO:0004497">
    <property type="term" value="F:monooxygenase activity"/>
    <property type="evidence" value="ECO:0007669"/>
    <property type="project" value="UniProtKB-KW"/>
</dbReference>
<dbReference type="GO" id="GO:0020037">
    <property type="term" value="F:heme binding"/>
    <property type="evidence" value="ECO:0007669"/>
    <property type="project" value="InterPro"/>
</dbReference>
<dbReference type="AlphaFoldDB" id="A0A0D2DNH5"/>
<dbReference type="InterPro" id="IPR036396">
    <property type="entry name" value="Cyt_P450_sf"/>
</dbReference>
<keyword evidence="4 5" id="KW-0408">Iron</keyword>
<evidence type="ECO:0008006" key="9">
    <source>
        <dbReference type="Google" id="ProtNLM"/>
    </source>
</evidence>
<accession>A0A0D2DNH5</accession>
<dbReference type="EMBL" id="KN846972">
    <property type="protein sequence ID" value="KIW79286.1"/>
    <property type="molecule type" value="Genomic_DNA"/>
</dbReference>
<organism evidence="7 8">
    <name type="scientific">Fonsecaea pedrosoi CBS 271.37</name>
    <dbReference type="NCBI Taxonomy" id="1442368"/>
    <lineage>
        <taxon>Eukaryota</taxon>
        <taxon>Fungi</taxon>
        <taxon>Dikarya</taxon>
        <taxon>Ascomycota</taxon>
        <taxon>Pezizomycotina</taxon>
        <taxon>Eurotiomycetes</taxon>
        <taxon>Chaetothyriomycetidae</taxon>
        <taxon>Chaetothyriales</taxon>
        <taxon>Herpotrichiellaceae</taxon>
        <taxon>Fonsecaea</taxon>
    </lineage>
</organism>
<gene>
    <name evidence="7" type="ORF">Z517_05898</name>
</gene>
<feature type="binding site" description="axial binding residue" evidence="5">
    <location>
        <position position="131"/>
    </location>
    <ligand>
        <name>heme</name>
        <dbReference type="ChEBI" id="CHEBI:30413"/>
    </ligand>
    <ligandPart>
        <name>Fe</name>
        <dbReference type="ChEBI" id="CHEBI:18248"/>
    </ligandPart>
</feature>
<evidence type="ECO:0000256" key="2">
    <source>
        <dbReference type="ARBA" id="ARBA00022723"/>
    </source>
</evidence>
<keyword evidence="5 6" id="KW-0349">Heme</keyword>
<dbReference type="SUPFAM" id="SSF48264">
    <property type="entry name" value="Cytochrome P450"/>
    <property type="match status" value="1"/>
</dbReference>
<dbReference type="Proteomes" id="UP000053029">
    <property type="component" value="Unassembled WGS sequence"/>
</dbReference>
<dbReference type="GO" id="GO:0005506">
    <property type="term" value="F:iron ion binding"/>
    <property type="evidence" value="ECO:0007669"/>
    <property type="project" value="InterPro"/>
</dbReference>
<dbReference type="VEuPathDB" id="FungiDB:Z517_05898"/>
<evidence type="ECO:0000256" key="5">
    <source>
        <dbReference type="PIRSR" id="PIRSR602401-1"/>
    </source>
</evidence>
<dbReference type="PANTHER" id="PTHR46300:SF8">
    <property type="entry name" value="CYTOCHROME P450 2E1"/>
    <property type="match status" value="1"/>
</dbReference>
<dbReference type="PANTHER" id="PTHR46300">
    <property type="entry name" value="P450, PUTATIVE (EUROFUNG)-RELATED-RELATED"/>
    <property type="match status" value="1"/>
</dbReference>
<evidence type="ECO:0000256" key="1">
    <source>
        <dbReference type="ARBA" id="ARBA00010617"/>
    </source>
</evidence>
<keyword evidence="2 5" id="KW-0479">Metal-binding</keyword>
<reference evidence="7 8" key="1">
    <citation type="submission" date="2015-01" db="EMBL/GenBank/DDBJ databases">
        <title>The Genome Sequence of Fonsecaea pedrosoi CBS 271.37.</title>
        <authorList>
            <consortium name="The Broad Institute Genomics Platform"/>
            <person name="Cuomo C."/>
            <person name="de Hoog S."/>
            <person name="Gorbushina A."/>
            <person name="Stielow B."/>
            <person name="Teixiera M."/>
            <person name="Abouelleil A."/>
            <person name="Chapman S.B."/>
            <person name="Priest M."/>
            <person name="Young S.K."/>
            <person name="Wortman J."/>
            <person name="Nusbaum C."/>
            <person name="Birren B."/>
        </authorList>
    </citation>
    <scope>NUCLEOTIDE SEQUENCE [LARGE SCALE GENOMIC DNA]</scope>
    <source>
        <strain evidence="7 8">CBS 271.37</strain>
    </source>
</reference>
<dbReference type="InterPro" id="IPR001128">
    <property type="entry name" value="Cyt_P450"/>
</dbReference>
<dbReference type="HOGENOM" id="CLU_001570_20_0_1"/>
<dbReference type="RefSeq" id="XP_013283094.1">
    <property type="nucleotide sequence ID" value="XM_013427640.1"/>
</dbReference>
<name>A0A0D2DNH5_9EURO</name>
<comment type="similarity">
    <text evidence="1 6">Belongs to the cytochrome P450 family.</text>
</comment>
<evidence type="ECO:0000313" key="7">
    <source>
        <dbReference type="EMBL" id="KIW79286.1"/>
    </source>
</evidence>
<dbReference type="GeneID" id="25305388"/>
<dbReference type="Pfam" id="PF00067">
    <property type="entry name" value="p450"/>
    <property type="match status" value="1"/>
</dbReference>
<dbReference type="InterPro" id="IPR002401">
    <property type="entry name" value="Cyt_P450_E_grp-I"/>
</dbReference>
<dbReference type="STRING" id="1442368.A0A0D2DNH5"/>
<dbReference type="PROSITE" id="PS00086">
    <property type="entry name" value="CYTOCHROME_P450"/>
    <property type="match status" value="1"/>
</dbReference>
<dbReference type="InterPro" id="IPR050364">
    <property type="entry name" value="Cytochrome_P450_fung"/>
</dbReference>
<evidence type="ECO:0000256" key="6">
    <source>
        <dbReference type="RuleBase" id="RU000461"/>
    </source>
</evidence>
<dbReference type="PRINTS" id="PR00385">
    <property type="entry name" value="P450"/>
</dbReference>
<protein>
    <recommendedName>
        <fullName evidence="9">Cytochrome P450</fullName>
    </recommendedName>
</protein>
<comment type="cofactor">
    <cofactor evidence="5">
        <name>heme</name>
        <dbReference type="ChEBI" id="CHEBI:30413"/>
    </cofactor>
</comment>
<dbReference type="GO" id="GO:0016705">
    <property type="term" value="F:oxidoreductase activity, acting on paired donors, with incorporation or reduction of molecular oxygen"/>
    <property type="evidence" value="ECO:0007669"/>
    <property type="project" value="InterPro"/>
</dbReference>
<keyword evidence="8" id="KW-1185">Reference proteome</keyword>